<dbReference type="EMBL" id="PXXO01000023">
    <property type="protein sequence ID" value="PSJ03428.1"/>
    <property type="molecule type" value="Genomic_DNA"/>
</dbReference>
<evidence type="ECO:0000259" key="8">
    <source>
        <dbReference type="Pfam" id="PF02397"/>
    </source>
</evidence>
<evidence type="ECO:0000256" key="6">
    <source>
        <dbReference type="ARBA" id="ARBA00023136"/>
    </source>
</evidence>
<keyword evidence="5 7" id="KW-1133">Transmembrane helix</keyword>
<organism evidence="9 10">
    <name type="scientific">Cyanobium usitatum str. Tous</name>
    <dbReference type="NCBI Taxonomy" id="2116684"/>
    <lineage>
        <taxon>Bacteria</taxon>
        <taxon>Bacillati</taxon>
        <taxon>Cyanobacteriota</taxon>
        <taxon>Cyanophyceae</taxon>
        <taxon>Synechococcales</taxon>
        <taxon>Prochlorococcaceae</taxon>
        <taxon>Cyanobium</taxon>
    </lineage>
</organism>
<evidence type="ECO:0000256" key="1">
    <source>
        <dbReference type="ARBA" id="ARBA00004141"/>
    </source>
</evidence>
<keyword evidence="10" id="KW-1185">Reference proteome</keyword>
<evidence type="ECO:0000313" key="10">
    <source>
        <dbReference type="Proteomes" id="UP000243002"/>
    </source>
</evidence>
<feature type="transmembrane region" description="Helical" evidence="7">
    <location>
        <begin position="78"/>
        <end position="99"/>
    </location>
</feature>
<dbReference type="OrthoDB" id="570875at2"/>
<feature type="domain" description="Bacterial sugar transferase" evidence="8">
    <location>
        <begin position="247"/>
        <end position="429"/>
    </location>
</feature>
<proteinExistence type="inferred from homology"/>
<dbReference type="InterPro" id="IPR017475">
    <property type="entry name" value="EPS_sugar_tfrase"/>
</dbReference>
<keyword evidence="4 7" id="KW-0812">Transmembrane</keyword>
<dbReference type="Pfam" id="PF02397">
    <property type="entry name" value="Bac_transf"/>
    <property type="match status" value="1"/>
</dbReference>
<evidence type="ECO:0000256" key="5">
    <source>
        <dbReference type="ARBA" id="ARBA00022989"/>
    </source>
</evidence>
<dbReference type="NCBIfam" id="TIGR03025">
    <property type="entry name" value="EPS_sugtrans"/>
    <property type="match status" value="1"/>
</dbReference>
<sequence>MLIRLPWLFTRRRLLVALLLDFSLFALLFTGWFQLRFGSWPSFSLPLTWLLEFWLLCSYVLGRYYDQEEQTSAVALKQLVRTLLTLLLSTAVYLAYLWITAIGTSPTDARGFLLPFLLALALSSGLAQFGLNTLLRQRFEANDGWVVFGSAGFYQHLESELRWARQTIRLEQASPIGRRFVVEDFNALSPDQQQQLLRLQAEGAAVLTALGWSEQVLQRFPPDLLQTVDLLRGEFAAPHGSLQKRLKRLGDVLVSGVLLLLTAPLLLLAAVLIRLEDRGPVFYGQLRSGLDGAPFKVWKLRSMRVDAEASGAQWSGRGDPRITRIGQLLRVTRLDELPQLWAVLQGQMSLIGPRPERPEIEAELEQQIPHYRLRHVIRPGLSGWAQVNYPYGASVEDAANKLSYDLYYLRNFSFWLDLLILVKTMRLVFNARGAVAKL</sequence>
<evidence type="ECO:0000313" key="9">
    <source>
        <dbReference type="EMBL" id="PSJ03428.1"/>
    </source>
</evidence>
<evidence type="ECO:0000256" key="3">
    <source>
        <dbReference type="ARBA" id="ARBA00022679"/>
    </source>
</evidence>
<dbReference type="GO" id="GO:0016780">
    <property type="term" value="F:phosphotransferase activity, for other substituted phosphate groups"/>
    <property type="evidence" value="ECO:0007669"/>
    <property type="project" value="TreeGrafter"/>
</dbReference>
<dbReference type="AlphaFoldDB" id="A0A2P7MQD3"/>
<keyword evidence="6 7" id="KW-0472">Membrane</keyword>
<dbReference type="GO" id="GO:0016020">
    <property type="term" value="C:membrane"/>
    <property type="evidence" value="ECO:0007669"/>
    <property type="project" value="UniProtKB-SubCell"/>
</dbReference>
<comment type="similarity">
    <text evidence="2">Belongs to the bacterial sugar transferase family.</text>
</comment>
<feature type="transmembrane region" description="Helical" evidence="7">
    <location>
        <begin position="111"/>
        <end position="131"/>
    </location>
</feature>
<dbReference type="PANTHER" id="PTHR30576">
    <property type="entry name" value="COLANIC BIOSYNTHESIS UDP-GLUCOSE LIPID CARRIER TRANSFERASE"/>
    <property type="match status" value="1"/>
</dbReference>
<evidence type="ECO:0000256" key="2">
    <source>
        <dbReference type="ARBA" id="ARBA00006464"/>
    </source>
</evidence>
<comment type="caution">
    <text evidence="9">The sequence shown here is derived from an EMBL/GenBank/DDBJ whole genome shotgun (WGS) entry which is preliminary data.</text>
</comment>
<feature type="transmembrane region" description="Helical" evidence="7">
    <location>
        <begin position="47"/>
        <end position="66"/>
    </location>
</feature>
<feature type="transmembrane region" description="Helical" evidence="7">
    <location>
        <begin position="14"/>
        <end position="35"/>
    </location>
</feature>
<gene>
    <name evidence="9" type="ORF">C7K55_12985</name>
</gene>
<evidence type="ECO:0000256" key="4">
    <source>
        <dbReference type="ARBA" id="ARBA00022692"/>
    </source>
</evidence>
<keyword evidence="3 9" id="KW-0808">Transferase</keyword>
<dbReference type="RefSeq" id="WP_106633152.1">
    <property type="nucleotide sequence ID" value="NZ_PXXO01000023.1"/>
</dbReference>
<accession>A0A2P7MQD3</accession>
<dbReference type="Proteomes" id="UP000243002">
    <property type="component" value="Unassembled WGS sequence"/>
</dbReference>
<reference evidence="9 10" key="1">
    <citation type="journal article" date="2018" name="Environ. Microbiol.">
        <title>Ecological and genomic features of two widespread freshwater picocyanobacteria.</title>
        <authorList>
            <person name="Cabello-Yeves P.J."/>
            <person name="Picazo A."/>
            <person name="Camacho A."/>
            <person name="Callieri C."/>
            <person name="Rosselli R."/>
            <person name="Roda-Garcia J.J."/>
            <person name="Coutinho F.H."/>
            <person name="Rodriguez-Valera F."/>
        </authorList>
    </citation>
    <scope>NUCLEOTIDE SEQUENCE [LARGE SCALE GENOMIC DNA]</scope>
    <source>
        <strain evidence="9 10">Tous</strain>
    </source>
</reference>
<dbReference type="InterPro" id="IPR003362">
    <property type="entry name" value="Bact_transf"/>
</dbReference>
<protein>
    <submittedName>
        <fullName evidence="9">Sugar transferase</fullName>
    </submittedName>
</protein>
<evidence type="ECO:0000256" key="7">
    <source>
        <dbReference type="SAM" id="Phobius"/>
    </source>
</evidence>
<name>A0A2P7MQD3_9CYAN</name>
<feature type="transmembrane region" description="Helical" evidence="7">
    <location>
        <begin position="252"/>
        <end position="273"/>
    </location>
</feature>
<comment type="subcellular location">
    <subcellularLocation>
        <location evidence="1">Membrane</location>
        <topology evidence="1">Multi-pass membrane protein</topology>
    </subcellularLocation>
</comment>
<dbReference type="PANTHER" id="PTHR30576:SF0">
    <property type="entry name" value="UNDECAPRENYL-PHOSPHATE N-ACETYLGALACTOSAMINYL 1-PHOSPHATE TRANSFERASE-RELATED"/>
    <property type="match status" value="1"/>
</dbReference>